<evidence type="ECO:0000313" key="2">
    <source>
        <dbReference type="EMBL" id="KAK2568176.1"/>
    </source>
</evidence>
<feature type="compositionally biased region" description="Basic residues" evidence="1">
    <location>
        <begin position="183"/>
        <end position="195"/>
    </location>
</feature>
<proteinExistence type="predicted"/>
<evidence type="ECO:0000256" key="1">
    <source>
        <dbReference type="SAM" id="MobiDB-lite"/>
    </source>
</evidence>
<organism evidence="2 3">
    <name type="scientific">Acropora cervicornis</name>
    <name type="common">Staghorn coral</name>
    <dbReference type="NCBI Taxonomy" id="6130"/>
    <lineage>
        <taxon>Eukaryota</taxon>
        <taxon>Metazoa</taxon>
        <taxon>Cnidaria</taxon>
        <taxon>Anthozoa</taxon>
        <taxon>Hexacorallia</taxon>
        <taxon>Scleractinia</taxon>
        <taxon>Astrocoeniina</taxon>
        <taxon>Acroporidae</taxon>
        <taxon>Acropora</taxon>
    </lineage>
</organism>
<dbReference type="AlphaFoldDB" id="A0AAD9QW57"/>
<evidence type="ECO:0000313" key="3">
    <source>
        <dbReference type="Proteomes" id="UP001249851"/>
    </source>
</evidence>
<keyword evidence="3" id="KW-1185">Reference proteome</keyword>
<accession>A0AAD9QW57</accession>
<dbReference type="EMBL" id="JARQWQ010000012">
    <property type="protein sequence ID" value="KAK2568176.1"/>
    <property type="molecule type" value="Genomic_DNA"/>
</dbReference>
<protein>
    <submittedName>
        <fullName evidence="2">Uncharacterized protein</fullName>
    </submittedName>
</protein>
<sequence>RKPAMFSKLVPCRNRPTRVISTELPSKHSPTTSNLRNVSRQDNGNTDYKIMAVSGATVNILSKKDFDGLTEKPQLLKTNLKVYAYMSSKPLNPYGKLRVSVTSDHRSSEETFYVVEGSSADEECIQEPPPAFESSNVPGPNSLDPPNTRHVKDDLPSSSNLVPVPVSQTQTSQSCDPPPLSKSSRRRFPRKILDL</sequence>
<dbReference type="Proteomes" id="UP001249851">
    <property type="component" value="Unassembled WGS sequence"/>
</dbReference>
<feature type="region of interest" description="Disordered" evidence="1">
    <location>
        <begin position="23"/>
        <end position="43"/>
    </location>
</feature>
<reference evidence="2" key="1">
    <citation type="journal article" date="2023" name="G3 (Bethesda)">
        <title>Whole genome assembly and annotation of the endangered Caribbean coral Acropora cervicornis.</title>
        <authorList>
            <person name="Selwyn J.D."/>
            <person name="Vollmer S.V."/>
        </authorList>
    </citation>
    <scope>NUCLEOTIDE SEQUENCE</scope>
    <source>
        <strain evidence="2">K2</strain>
    </source>
</reference>
<gene>
    <name evidence="2" type="ORF">P5673_007166</name>
</gene>
<feature type="compositionally biased region" description="Low complexity" evidence="1">
    <location>
        <begin position="156"/>
        <end position="167"/>
    </location>
</feature>
<feature type="region of interest" description="Disordered" evidence="1">
    <location>
        <begin position="126"/>
        <end position="195"/>
    </location>
</feature>
<reference evidence="2" key="2">
    <citation type="journal article" date="2023" name="Science">
        <title>Genomic signatures of disease resistance in endangered staghorn corals.</title>
        <authorList>
            <person name="Vollmer S.V."/>
            <person name="Selwyn J.D."/>
            <person name="Despard B.A."/>
            <person name="Roesel C.L."/>
        </authorList>
    </citation>
    <scope>NUCLEOTIDE SEQUENCE</scope>
    <source>
        <strain evidence="2">K2</strain>
    </source>
</reference>
<dbReference type="CDD" id="cd00303">
    <property type="entry name" value="retropepsin_like"/>
    <property type="match status" value="1"/>
</dbReference>
<feature type="non-terminal residue" evidence="2">
    <location>
        <position position="195"/>
    </location>
</feature>
<name>A0AAD9QW57_ACRCE</name>
<comment type="caution">
    <text evidence="2">The sequence shown here is derived from an EMBL/GenBank/DDBJ whole genome shotgun (WGS) entry which is preliminary data.</text>
</comment>